<dbReference type="RefSeq" id="WP_188173806.1">
    <property type="nucleotide sequence ID" value="NZ_JACVVD010000002.1"/>
</dbReference>
<gene>
    <name evidence="1" type="ORF">ICC18_07935</name>
</gene>
<dbReference type="EMBL" id="JACVVD010000002">
    <property type="protein sequence ID" value="MBD0380038.1"/>
    <property type="molecule type" value="Genomic_DNA"/>
</dbReference>
<keyword evidence="2" id="KW-1185">Reference proteome</keyword>
<dbReference type="AlphaFoldDB" id="A0A926QIW4"/>
<name>A0A926QIW4_9BACL</name>
<accession>A0A926QIW4</accession>
<evidence type="ECO:0000313" key="1">
    <source>
        <dbReference type="EMBL" id="MBD0380038.1"/>
    </source>
</evidence>
<dbReference type="Proteomes" id="UP000650466">
    <property type="component" value="Unassembled WGS sequence"/>
</dbReference>
<evidence type="ECO:0000313" key="2">
    <source>
        <dbReference type="Proteomes" id="UP000650466"/>
    </source>
</evidence>
<protein>
    <submittedName>
        <fullName evidence="1">Uncharacterized protein</fullName>
    </submittedName>
</protein>
<organism evidence="1 2">
    <name type="scientific">Paenibacillus sedimenti</name>
    <dbReference type="NCBI Taxonomy" id="2770274"/>
    <lineage>
        <taxon>Bacteria</taxon>
        <taxon>Bacillati</taxon>
        <taxon>Bacillota</taxon>
        <taxon>Bacilli</taxon>
        <taxon>Bacillales</taxon>
        <taxon>Paenibacillaceae</taxon>
        <taxon>Paenibacillus</taxon>
    </lineage>
</organism>
<proteinExistence type="predicted"/>
<sequence>MAWHNVLDTEQLTVKLDDQDAAALQEINDGGISPNYVTIRLAEAEIDELVTALLQIKQSIQRF</sequence>
<comment type="caution">
    <text evidence="1">The sequence shown here is derived from an EMBL/GenBank/DDBJ whole genome shotgun (WGS) entry which is preliminary data.</text>
</comment>
<reference evidence="1" key="1">
    <citation type="submission" date="2020-09" db="EMBL/GenBank/DDBJ databases">
        <title>Draft Genome Sequence of Paenibacillus sp. WST5.</title>
        <authorList>
            <person name="Bao Z."/>
        </authorList>
    </citation>
    <scope>NUCLEOTIDE SEQUENCE</scope>
    <source>
        <strain evidence="1">WST5</strain>
    </source>
</reference>